<protein>
    <recommendedName>
        <fullName evidence="1">Cyclophilin-like domain-containing protein</fullName>
    </recommendedName>
</protein>
<name>A0ABW9RWV2_9BACT</name>
<proteinExistence type="predicted"/>
<evidence type="ECO:0000259" key="1">
    <source>
        <dbReference type="Pfam" id="PF18050"/>
    </source>
</evidence>
<comment type="caution">
    <text evidence="2">The sequence shown here is derived from an EMBL/GenBank/DDBJ whole genome shotgun (WGS) entry which is preliminary data.</text>
</comment>
<dbReference type="InterPro" id="IPR029000">
    <property type="entry name" value="Cyclophilin-like_dom_sf"/>
</dbReference>
<reference evidence="2 3" key="1">
    <citation type="submission" date="2019-02" db="EMBL/GenBank/DDBJ databases">
        <authorList>
            <person name="Goldberg S.R."/>
            <person name="Haltli B.A."/>
            <person name="Correa H."/>
            <person name="Russell K.G."/>
        </authorList>
    </citation>
    <scope>NUCLEOTIDE SEQUENCE [LARGE SCALE GENOMIC DNA]</scope>
    <source>
        <strain evidence="2 3">JCM 16186</strain>
    </source>
</reference>
<dbReference type="Gene3D" id="2.40.100.20">
    <property type="match status" value="1"/>
</dbReference>
<keyword evidence="3" id="KW-1185">Reference proteome</keyword>
<dbReference type="EMBL" id="SMLW01000671">
    <property type="protein sequence ID" value="MTI28732.1"/>
    <property type="molecule type" value="Genomic_DNA"/>
</dbReference>
<dbReference type="SUPFAM" id="SSF50891">
    <property type="entry name" value="Cyclophilin-like"/>
    <property type="match status" value="1"/>
</dbReference>
<evidence type="ECO:0000313" key="2">
    <source>
        <dbReference type="EMBL" id="MTI28732.1"/>
    </source>
</evidence>
<dbReference type="Pfam" id="PF18050">
    <property type="entry name" value="Cyclophil_like2"/>
    <property type="match status" value="1"/>
</dbReference>
<dbReference type="InterPro" id="IPR041183">
    <property type="entry name" value="Cyclophilin-like"/>
</dbReference>
<evidence type="ECO:0000313" key="3">
    <source>
        <dbReference type="Proteomes" id="UP000798808"/>
    </source>
</evidence>
<feature type="domain" description="Cyclophilin-like" evidence="1">
    <location>
        <begin position="43"/>
        <end position="150"/>
    </location>
</feature>
<dbReference type="Proteomes" id="UP000798808">
    <property type="component" value="Unassembled WGS sequence"/>
</dbReference>
<sequence>MKIPLIIALFIAELGAVGVGCNKDVEKPDNMNAHIQTTRVKVAVGSHVFEVILYDNPTSHSLIEQMPFTVELEDYAGKEKIFQPKQPLNKTGAPKGADPNVGDIMCYGPWGNIAIFYDEAGYANGLIPMGRINDVDGFVKALTASSSVTFKIDN</sequence>
<dbReference type="RefSeq" id="WP_155176539.1">
    <property type="nucleotide sequence ID" value="NZ_BAAAFL010000049.1"/>
</dbReference>
<gene>
    <name evidence="2" type="ORF">E1163_27485</name>
</gene>
<accession>A0ABW9RWV2</accession>
<organism evidence="2 3">
    <name type="scientific">Fulvivirga kasyanovii</name>
    <dbReference type="NCBI Taxonomy" id="396812"/>
    <lineage>
        <taxon>Bacteria</taxon>
        <taxon>Pseudomonadati</taxon>
        <taxon>Bacteroidota</taxon>
        <taxon>Cytophagia</taxon>
        <taxon>Cytophagales</taxon>
        <taxon>Fulvivirgaceae</taxon>
        <taxon>Fulvivirga</taxon>
    </lineage>
</organism>